<evidence type="ECO:0000313" key="2">
    <source>
        <dbReference type="EMBL" id="RIB19247.1"/>
    </source>
</evidence>
<keyword evidence="1" id="KW-0472">Membrane</keyword>
<dbReference type="InterPro" id="IPR040201">
    <property type="entry name" value="Mrg3-like"/>
</dbReference>
<dbReference type="PANTHER" id="PTHR28142">
    <property type="entry name" value="MITOCHONDRIAL INNER MEMBRANE I-AAA PROTEASE SUPERCOMPLEX SUBUNIT MGR3-RELATED"/>
    <property type="match status" value="1"/>
</dbReference>
<evidence type="ECO:0000313" key="3">
    <source>
        <dbReference type="Proteomes" id="UP000266673"/>
    </source>
</evidence>
<dbReference type="PANTHER" id="PTHR28142:SF1">
    <property type="entry name" value="MITOCHONDRIAL INNER MEMBRANE I-AAA PROTEASE SUPERCOMPLEX SUBUNIT MGR3-RELATED"/>
    <property type="match status" value="1"/>
</dbReference>
<dbReference type="OrthoDB" id="10050400at2759"/>
<protein>
    <submittedName>
        <fullName evidence="2">Uncharacterized protein</fullName>
    </submittedName>
</protein>
<gene>
    <name evidence="2" type="ORF">C2G38_2083603</name>
</gene>
<dbReference type="EMBL" id="QKWP01000487">
    <property type="protein sequence ID" value="RIB19247.1"/>
    <property type="molecule type" value="Genomic_DNA"/>
</dbReference>
<sequence>MNLQRFRSHFSNLKPLLNVGFFFAYNPNVKVKIHSQLSNTLQIKTRQSFKLLTSINLPYKLQPRISILKPRMLITSHQKFSFHSISQVKSYSSLAIKEKKKETTFIYMAKQARAQIFKIVKFTLTVMLIMIFIFYIAYRGFHLYIEYFLHPTPKKLSSEARNCLRGAYFREEMVADSEIAEIYLRRALEVAINKQNLNLDDPVVIDIWLRIAYNYVWTKKFEDASLVYRSILELLLQSKNFKKAIEVSKKLAEVYINMKEFDNAEKCLCWSIEMLQLDEQEYDNKKNWIIDDNQSGNLEIPTSIFENSKIINEELIKCVDLLAGLYAQQKKFELALPLYLGTLKMLQNQQKNQDQNRWKCWEAITMGHLGEVLYGIGKHDEAMGWMQQGLTISKNNSGDRDCDECSGVIFNNLGLIYEKNENFEVAKSLYNQAILYASKAQDFVGLDQFSLNLDRLISNEQQSVIVD</sequence>
<feature type="transmembrane region" description="Helical" evidence="1">
    <location>
        <begin position="119"/>
        <end position="138"/>
    </location>
</feature>
<comment type="caution">
    <text evidence="2">The sequence shown here is derived from an EMBL/GenBank/DDBJ whole genome shotgun (WGS) entry which is preliminary data.</text>
</comment>
<dbReference type="Proteomes" id="UP000266673">
    <property type="component" value="Unassembled WGS sequence"/>
</dbReference>
<dbReference type="Pfam" id="PF13374">
    <property type="entry name" value="TPR_10"/>
    <property type="match status" value="1"/>
</dbReference>
<name>A0A397VD31_9GLOM</name>
<organism evidence="2 3">
    <name type="scientific">Gigaspora rosea</name>
    <dbReference type="NCBI Taxonomy" id="44941"/>
    <lineage>
        <taxon>Eukaryota</taxon>
        <taxon>Fungi</taxon>
        <taxon>Fungi incertae sedis</taxon>
        <taxon>Mucoromycota</taxon>
        <taxon>Glomeromycotina</taxon>
        <taxon>Glomeromycetes</taxon>
        <taxon>Diversisporales</taxon>
        <taxon>Gigasporaceae</taxon>
        <taxon>Gigaspora</taxon>
    </lineage>
</organism>
<dbReference type="InterPro" id="IPR019734">
    <property type="entry name" value="TPR_rpt"/>
</dbReference>
<accession>A0A397VD31</accession>
<dbReference type="InterPro" id="IPR011990">
    <property type="entry name" value="TPR-like_helical_dom_sf"/>
</dbReference>
<dbReference type="SUPFAM" id="SSF48452">
    <property type="entry name" value="TPR-like"/>
    <property type="match status" value="1"/>
</dbReference>
<dbReference type="SMART" id="SM00028">
    <property type="entry name" value="TPR"/>
    <property type="match status" value="4"/>
</dbReference>
<keyword evidence="3" id="KW-1185">Reference proteome</keyword>
<keyword evidence="1" id="KW-1133">Transmembrane helix</keyword>
<reference evidence="2 3" key="1">
    <citation type="submission" date="2018-06" db="EMBL/GenBank/DDBJ databases">
        <title>Comparative genomics reveals the genomic features of Rhizophagus irregularis, R. cerebriforme, R. diaphanum and Gigaspora rosea, and their symbiotic lifestyle signature.</title>
        <authorList>
            <person name="Morin E."/>
            <person name="San Clemente H."/>
            <person name="Chen E.C.H."/>
            <person name="De La Providencia I."/>
            <person name="Hainaut M."/>
            <person name="Kuo A."/>
            <person name="Kohler A."/>
            <person name="Murat C."/>
            <person name="Tang N."/>
            <person name="Roy S."/>
            <person name="Loubradou J."/>
            <person name="Henrissat B."/>
            <person name="Grigoriev I.V."/>
            <person name="Corradi N."/>
            <person name="Roux C."/>
            <person name="Martin F.M."/>
        </authorList>
    </citation>
    <scope>NUCLEOTIDE SEQUENCE [LARGE SCALE GENOMIC DNA]</scope>
    <source>
        <strain evidence="2 3">DAOM 194757</strain>
    </source>
</reference>
<dbReference type="AlphaFoldDB" id="A0A397VD31"/>
<dbReference type="Pfam" id="PF13181">
    <property type="entry name" value="TPR_8"/>
    <property type="match status" value="1"/>
</dbReference>
<proteinExistence type="predicted"/>
<evidence type="ECO:0000256" key="1">
    <source>
        <dbReference type="SAM" id="Phobius"/>
    </source>
</evidence>
<keyword evidence="1" id="KW-0812">Transmembrane</keyword>
<dbReference type="Gene3D" id="1.25.40.10">
    <property type="entry name" value="Tetratricopeptide repeat domain"/>
    <property type="match status" value="2"/>
</dbReference>